<sequence>MRKNASPNDSAAAIPGADQNGHAQPSIDPFFRMGGALLAGIAEEQSELLRFIGSRLVKTADALGQLATCTTPLEVLQLQLQIGSDMAADCLAEAQRVIGVMEKAASGNLALLP</sequence>
<dbReference type="Proteomes" id="UP000249046">
    <property type="component" value="Unassembled WGS sequence"/>
</dbReference>
<feature type="region of interest" description="Disordered" evidence="1">
    <location>
        <begin position="1"/>
        <end position="27"/>
    </location>
</feature>
<dbReference type="AlphaFoldDB" id="A0A2W5MAG7"/>
<comment type="caution">
    <text evidence="3">The sequence shown here is derived from an EMBL/GenBank/DDBJ whole genome shotgun (WGS) entry which is preliminary data.</text>
</comment>
<accession>A0A2W5MAG7</accession>
<name>A0A2W5MAG7_9GAMM</name>
<dbReference type="EMBL" id="QFPO01000020">
    <property type="protein sequence ID" value="PZQ10450.1"/>
    <property type="molecule type" value="Genomic_DNA"/>
</dbReference>
<dbReference type="InterPro" id="IPR018968">
    <property type="entry name" value="Phasin"/>
</dbReference>
<evidence type="ECO:0000313" key="4">
    <source>
        <dbReference type="Proteomes" id="UP000249046"/>
    </source>
</evidence>
<feature type="domain" description="Phasin" evidence="2">
    <location>
        <begin position="22"/>
        <end position="105"/>
    </location>
</feature>
<proteinExistence type="predicted"/>
<organism evidence="3 4">
    <name type="scientific">Rhodanobacter denitrificans</name>
    <dbReference type="NCBI Taxonomy" id="666685"/>
    <lineage>
        <taxon>Bacteria</taxon>
        <taxon>Pseudomonadati</taxon>
        <taxon>Pseudomonadota</taxon>
        <taxon>Gammaproteobacteria</taxon>
        <taxon>Lysobacterales</taxon>
        <taxon>Rhodanobacteraceae</taxon>
        <taxon>Rhodanobacter</taxon>
    </lineage>
</organism>
<protein>
    <recommendedName>
        <fullName evidence="2">Phasin domain-containing protein</fullName>
    </recommendedName>
</protein>
<gene>
    <name evidence="3" type="ORF">DI564_15785</name>
</gene>
<evidence type="ECO:0000256" key="1">
    <source>
        <dbReference type="SAM" id="MobiDB-lite"/>
    </source>
</evidence>
<reference evidence="3 4" key="1">
    <citation type="submission" date="2017-08" db="EMBL/GenBank/DDBJ databases">
        <title>Infants hospitalized years apart are colonized by the same room-sourced microbial strains.</title>
        <authorList>
            <person name="Brooks B."/>
            <person name="Olm M.R."/>
            <person name="Firek B.A."/>
            <person name="Baker R."/>
            <person name="Thomas B.C."/>
            <person name="Morowitz M.J."/>
            <person name="Banfield J.F."/>
        </authorList>
    </citation>
    <scope>NUCLEOTIDE SEQUENCE [LARGE SCALE GENOMIC DNA]</scope>
    <source>
        <strain evidence="3">S2_005_003_R2_42</strain>
    </source>
</reference>
<evidence type="ECO:0000313" key="3">
    <source>
        <dbReference type="EMBL" id="PZQ10450.1"/>
    </source>
</evidence>
<evidence type="ECO:0000259" key="2">
    <source>
        <dbReference type="Pfam" id="PF09361"/>
    </source>
</evidence>
<dbReference type="Pfam" id="PF09361">
    <property type="entry name" value="Phasin_2"/>
    <property type="match status" value="1"/>
</dbReference>